<evidence type="ECO:0000256" key="7">
    <source>
        <dbReference type="RuleBase" id="RU004473"/>
    </source>
</evidence>
<evidence type="ECO:0000313" key="10">
    <source>
        <dbReference type="Proteomes" id="UP000603602"/>
    </source>
</evidence>
<evidence type="ECO:0000256" key="5">
    <source>
        <dbReference type="ARBA" id="ARBA00023027"/>
    </source>
</evidence>
<sequence length="356" mass="39457">MILVTGGAGFIGANFVLDWLATADEPVVNLDALTYAGNLENLARLQGDARHVFVQGDICDRALVDRLLASHRPRAIVHFAAESHVDRSIHGPAAFVRTNVEGTFTLLEAARAYWGALDADARAAFRFLHVSTDEVYGSLGPQDPPFAETKAYEPNSPYSASKAASDHLVRAWHHTYGLPVLTTNCSNNYGPYQFPEKLIPLVIANALAAKPLPIYGDGMNVRDWLYVGDHCAAIREVLARGRLGETYNVGGWNEMPNIEIVRTICALLDELRPDPAGPHERLITYVQDRPGHDRRYAIDARKIERELGWRPAETFATGIRKTVEWYLGNQDWVAHVQSGAYRDWIAANYAARGEKA</sequence>
<comment type="cofactor">
    <cofactor evidence="2 7">
        <name>NAD(+)</name>
        <dbReference type="ChEBI" id="CHEBI:57540"/>
    </cofactor>
</comment>
<dbReference type="PANTHER" id="PTHR43000">
    <property type="entry name" value="DTDP-D-GLUCOSE 4,6-DEHYDRATASE-RELATED"/>
    <property type="match status" value="1"/>
</dbReference>
<reference evidence="10" key="1">
    <citation type="submission" date="2023-07" db="EMBL/GenBank/DDBJ databases">
        <title>Thauera sp. CAU 1555 isolated from sand of Yaerae Beach.</title>
        <authorList>
            <person name="Kim W."/>
        </authorList>
    </citation>
    <scope>NUCLEOTIDE SEQUENCE [LARGE SCALE GENOMIC DNA]</scope>
    <source>
        <strain evidence="10">CAU 1555</strain>
    </source>
</reference>
<evidence type="ECO:0000256" key="6">
    <source>
        <dbReference type="ARBA" id="ARBA00023239"/>
    </source>
</evidence>
<evidence type="ECO:0000256" key="1">
    <source>
        <dbReference type="ARBA" id="ARBA00001539"/>
    </source>
</evidence>
<proteinExistence type="inferred from homology"/>
<evidence type="ECO:0000256" key="3">
    <source>
        <dbReference type="ARBA" id="ARBA00008178"/>
    </source>
</evidence>
<protein>
    <recommendedName>
        <fullName evidence="4 7">dTDP-glucose 4,6-dehydratase</fullName>
        <ecNumber evidence="4 7">4.2.1.46</ecNumber>
    </recommendedName>
</protein>
<dbReference type="Gene3D" id="3.90.25.10">
    <property type="entry name" value="UDP-galactose 4-epimerase, domain 1"/>
    <property type="match status" value="1"/>
</dbReference>
<organism evidence="9 10">
    <name type="scientific">Thauera sedimentorum</name>
    <dbReference type="NCBI Taxonomy" id="2767595"/>
    <lineage>
        <taxon>Bacteria</taxon>
        <taxon>Pseudomonadati</taxon>
        <taxon>Pseudomonadota</taxon>
        <taxon>Betaproteobacteria</taxon>
        <taxon>Rhodocyclales</taxon>
        <taxon>Zoogloeaceae</taxon>
        <taxon>Thauera</taxon>
    </lineage>
</organism>
<gene>
    <name evidence="9" type="primary">rfbB</name>
    <name evidence="9" type="ORF">IFO67_11490</name>
</gene>
<dbReference type="InterPro" id="IPR016040">
    <property type="entry name" value="NAD(P)-bd_dom"/>
</dbReference>
<dbReference type="InterPro" id="IPR020904">
    <property type="entry name" value="Sc_DH/Rdtase_CS"/>
</dbReference>
<dbReference type="EMBL" id="JACYTO010000002">
    <property type="protein sequence ID" value="MBD8503508.1"/>
    <property type="molecule type" value="Genomic_DNA"/>
</dbReference>
<evidence type="ECO:0000259" key="8">
    <source>
        <dbReference type="Pfam" id="PF16363"/>
    </source>
</evidence>
<evidence type="ECO:0000256" key="4">
    <source>
        <dbReference type="ARBA" id="ARBA00011990"/>
    </source>
</evidence>
<keyword evidence="6 7" id="KW-0456">Lyase</keyword>
<keyword evidence="5" id="KW-0520">NAD</keyword>
<comment type="similarity">
    <text evidence="3 7">Belongs to the NAD(P)-dependent epimerase/dehydratase family. dTDP-glucose dehydratase subfamily.</text>
</comment>
<dbReference type="InterPro" id="IPR036291">
    <property type="entry name" value="NAD(P)-bd_dom_sf"/>
</dbReference>
<evidence type="ECO:0000256" key="2">
    <source>
        <dbReference type="ARBA" id="ARBA00001911"/>
    </source>
</evidence>
<dbReference type="CDD" id="cd05246">
    <property type="entry name" value="dTDP_GD_SDR_e"/>
    <property type="match status" value="1"/>
</dbReference>
<accession>A0ABR9BAY0</accession>
<dbReference type="EC" id="4.2.1.46" evidence="4 7"/>
<dbReference type="Gene3D" id="3.40.50.720">
    <property type="entry name" value="NAD(P)-binding Rossmann-like Domain"/>
    <property type="match status" value="1"/>
</dbReference>
<keyword evidence="10" id="KW-1185">Reference proteome</keyword>
<dbReference type="NCBIfam" id="TIGR01181">
    <property type="entry name" value="dTDP_gluc_dehyt"/>
    <property type="match status" value="1"/>
</dbReference>
<feature type="domain" description="NAD(P)-binding" evidence="8">
    <location>
        <begin position="3"/>
        <end position="322"/>
    </location>
</feature>
<dbReference type="PROSITE" id="PS00061">
    <property type="entry name" value="ADH_SHORT"/>
    <property type="match status" value="1"/>
</dbReference>
<evidence type="ECO:0000313" key="9">
    <source>
        <dbReference type="EMBL" id="MBD8503508.1"/>
    </source>
</evidence>
<dbReference type="GO" id="GO:0008460">
    <property type="term" value="F:dTDP-glucose 4,6-dehydratase activity"/>
    <property type="evidence" value="ECO:0007669"/>
    <property type="project" value="UniProtKB-EC"/>
</dbReference>
<dbReference type="SUPFAM" id="SSF51735">
    <property type="entry name" value="NAD(P)-binding Rossmann-fold domains"/>
    <property type="match status" value="1"/>
</dbReference>
<name>A0ABR9BAY0_9RHOO</name>
<dbReference type="Pfam" id="PF16363">
    <property type="entry name" value="GDP_Man_Dehyd"/>
    <property type="match status" value="1"/>
</dbReference>
<comment type="caution">
    <text evidence="9">The sequence shown here is derived from an EMBL/GenBank/DDBJ whole genome shotgun (WGS) entry which is preliminary data.</text>
</comment>
<dbReference type="RefSeq" id="WP_187718338.1">
    <property type="nucleotide sequence ID" value="NZ_JACTAH010000002.1"/>
</dbReference>
<dbReference type="InterPro" id="IPR005888">
    <property type="entry name" value="dTDP_Gluc_deHydtase"/>
</dbReference>
<dbReference type="Proteomes" id="UP000603602">
    <property type="component" value="Unassembled WGS sequence"/>
</dbReference>
<comment type="catalytic activity">
    <reaction evidence="1 7">
        <text>dTDP-alpha-D-glucose = dTDP-4-dehydro-6-deoxy-alpha-D-glucose + H2O</text>
        <dbReference type="Rhea" id="RHEA:17221"/>
        <dbReference type="ChEBI" id="CHEBI:15377"/>
        <dbReference type="ChEBI" id="CHEBI:57477"/>
        <dbReference type="ChEBI" id="CHEBI:57649"/>
        <dbReference type="EC" id="4.2.1.46"/>
    </reaction>
</comment>